<keyword evidence="2" id="KW-1185">Reference proteome</keyword>
<name>A0A517MMN9_9BACT</name>
<dbReference type="KEGG" id="rml:FF011L_49520"/>
<dbReference type="Proteomes" id="UP000320672">
    <property type="component" value="Chromosome"/>
</dbReference>
<dbReference type="OrthoDB" id="286312at2"/>
<evidence type="ECO:0000313" key="2">
    <source>
        <dbReference type="Proteomes" id="UP000320672"/>
    </source>
</evidence>
<dbReference type="RefSeq" id="WP_145354328.1">
    <property type="nucleotide sequence ID" value="NZ_CP036262.1"/>
</dbReference>
<protein>
    <submittedName>
        <fullName evidence="1">Uncharacterized protein</fullName>
    </submittedName>
</protein>
<proteinExistence type="predicted"/>
<gene>
    <name evidence="1" type="ORF">FF011L_49520</name>
</gene>
<sequence>MSDSKETAGTQGMLRDSQPWSEASNAAGFVIRYLSPMRAMLIEAVGAEPLADRTLTLFLQHLVSKGYGNARPGRLRDYLIVGLRSALNVSLQRLPADQIHPDVNWDVFAAQSTAWRGHWRRGLLELAWRRLEQHQHKHPEDLDYTLLRAVQANPNANETMLAVRVSAVAKQTVDANKIPAMLVSSRNYFAGIVVAEIASTLSHPTTENIQAEQKSLKLT</sequence>
<dbReference type="AlphaFoldDB" id="A0A517MMN9"/>
<evidence type="ECO:0000313" key="1">
    <source>
        <dbReference type="EMBL" id="QDS96144.1"/>
    </source>
</evidence>
<accession>A0A517MMN9</accession>
<reference evidence="1 2" key="1">
    <citation type="submission" date="2019-02" db="EMBL/GenBank/DDBJ databases">
        <title>Deep-cultivation of Planctomycetes and their phenomic and genomic characterization uncovers novel biology.</title>
        <authorList>
            <person name="Wiegand S."/>
            <person name="Jogler M."/>
            <person name="Boedeker C."/>
            <person name="Pinto D."/>
            <person name="Vollmers J."/>
            <person name="Rivas-Marin E."/>
            <person name="Kohn T."/>
            <person name="Peeters S.H."/>
            <person name="Heuer A."/>
            <person name="Rast P."/>
            <person name="Oberbeckmann S."/>
            <person name="Bunk B."/>
            <person name="Jeske O."/>
            <person name="Meyerdierks A."/>
            <person name="Storesund J.E."/>
            <person name="Kallscheuer N."/>
            <person name="Luecker S."/>
            <person name="Lage O.M."/>
            <person name="Pohl T."/>
            <person name="Merkel B.J."/>
            <person name="Hornburger P."/>
            <person name="Mueller R.-W."/>
            <person name="Bruemmer F."/>
            <person name="Labrenz M."/>
            <person name="Spormann A.M."/>
            <person name="Op den Camp H."/>
            <person name="Overmann J."/>
            <person name="Amann R."/>
            <person name="Jetten M.S.M."/>
            <person name="Mascher T."/>
            <person name="Medema M.H."/>
            <person name="Devos D.P."/>
            <person name="Kaster A.-K."/>
            <person name="Ovreas L."/>
            <person name="Rohde M."/>
            <person name="Galperin M.Y."/>
            <person name="Jogler C."/>
        </authorList>
    </citation>
    <scope>NUCLEOTIDE SEQUENCE [LARGE SCALE GENOMIC DNA]</scope>
    <source>
        <strain evidence="1 2">FF011L</strain>
    </source>
</reference>
<organism evidence="1 2">
    <name type="scientific">Roseimaritima multifibrata</name>
    <dbReference type="NCBI Taxonomy" id="1930274"/>
    <lineage>
        <taxon>Bacteria</taxon>
        <taxon>Pseudomonadati</taxon>
        <taxon>Planctomycetota</taxon>
        <taxon>Planctomycetia</taxon>
        <taxon>Pirellulales</taxon>
        <taxon>Pirellulaceae</taxon>
        <taxon>Roseimaritima</taxon>
    </lineage>
</organism>
<dbReference type="EMBL" id="CP036262">
    <property type="protein sequence ID" value="QDS96144.1"/>
    <property type="molecule type" value="Genomic_DNA"/>
</dbReference>